<accession>A0ABR3RUP3</accession>
<sequence>MDLRFKYNPLNVERHEIRLLKLLSPGSGPSPAKSALVNCTLEHVSLDEIPEYQALSYVWGNPALTSPICVDGQIFEATFNLEAALRHLRKKDASVTLWVDAVCIDQSNNVEKSDQVQRMGDIYRNASEVVIWLGQTKQEHSKLWAQLKELSHLSAGTGALELNIDHLVDVDGKETRAPWLLGLNLELQKVFETITIGYSDEDTLLIEPLLKLLMQPWWSRIWVVQEASLAMPARVVWGSNEMYWGELWSALGYIATWLHFQSIHLMGDESYHKAFFSLERSQQFWVPLVGAWERVNRRSDDKKVKLIDMLLQTSVTSALTATDPRDRIYGLFGIVEDADELGIKVDYSQSVESIYEGVARALLRTEGLKMLQCCQYSARHRSGTLPSWVPDWSSSLRQLLDGLRILLPSGVYNASGLIDAREARELEKLKQRIGKLNFQDSPLSSQVSLSPDDSAATTLASEESKPGILPILAARVDSILAVGGAWEEANDAIDGHIRDMLWVEELEQLAEKSKGVYSEAAKDEALWRTPIADRGLPRLTYIWFTRATTEAMGHDVLMGRFPLDKIEEASRSFYYQKSRAYQKILRAFGKGRRFFVTQTGYLGLGPDSVEAGDEVYIISGASIPFVLRPTGGSRSYKIIGETYVHGIMDGEFMQKRPEMTTVDLC</sequence>
<evidence type="ECO:0000259" key="1">
    <source>
        <dbReference type="Pfam" id="PF06985"/>
    </source>
</evidence>
<feature type="domain" description="Heterokaryon incompatibility" evidence="1">
    <location>
        <begin position="52"/>
        <end position="226"/>
    </location>
</feature>
<organism evidence="2 3">
    <name type="scientific">Paraconiothyrium brasiliense</name>
    <dbReference type="NCBI Taxonomy" id="300254"/>
    <lineage>
        <taxon>Eukaryota</taxon>
        <taxon>Fungi</taxon>
        <taxon>Dikarya</taxon>
        <taxon>Ascomycota</taxon>
        <taxon>Pezizomycotina</taxon>
        <taxon>Dothideomycetes</taxon>
        <taxon>Pleosporomycetidae</taxon>
        <taxon>Pleosporales</taxon>
        <taxon>Massarineae</taxon>
        <taxon>Didymosphaeriaceae</taxon>
        <taxon>Paraconiothyrium</taxon>
    </lineage>
</organism>
<keyword evidence="3" id="KW-1185">Reference proteome</keyword>
<dbReference type="Proteomes" id="UP001521785">
    <property type="component" value="Unassembled WGS sequence"/>
</dbReference>
<comment type="caution">
    <text evidence="2">The sequence shown here is derived from an EMBL/GenBank/DDBJ whole genome shotgun (WGS) entry which is preliminary data.</text>
</comment>
<dbReference type="PANTHER" id="PTHR24148:SF73">
    <property type="entry name" value="HET DOMAIN PROTEIN (AFU_ORTHOLOGUE AFUA_8G01020)"/>
    <property type="match status" value="1"/>
</dbReference>
<dbReference type="Pfam" id="PF26639">
    <property type="entry name" value="Het-6_barrel"/>
    <property type="match status" value="1"/>
</dbReference>
<dbReference type="Pfam" id="PF06985">
    <property type="entry name" value="HET"/>
    <property type="match status" value="1"/>
</dbReference>
<name>A0ABR3RUP3_9PLEO</name>
<evidence type="ECO:0000313" key="2">
    <source>
        <dbReference type="EMBL" id="KAL1607978.1"/>
    </source>
</evidence>
<protein>
    <submittedName>
        <fullName evidence="2">Folylpolyglutamate synthetase</fullName>
    </submittedName>
</protein>
<proteinExistence type="predicted"/>
<gene>
    <name evidence="2" type="primary">MET7</name>
    <name evidence="2" type="ORF">SLS60_002917</name>
</gene>
<evidence type="ECO:0000313" key="3">
    <source>
        <dbReference type="Proteomes" id="UP001521785"/>
    </source>
</evidence>
<dbReference type="EMBL" id="JAKJXO020000003">
    <property type="protein sequence ID" value="KAL1607978.1"/>
    <property type="molecule type" value="Genomic_DNA"/>
</dbReference>
<dbReference type="InterPro" id="IPR052895">
    <property type="entry name" value="HetReg/Transcr_Mod"/>
</dbReference>
<dbReference type="PANTHER" id="PTHR24148">
    <property type="entry name" value="ANKYRIN REPEAT DOMAIN-CONTAINING PROTEIN 39 HOMOLOG-RELATED"/>
    <property type="match status" value="1"/>
</dbReference>
<dbReference type="InterPro" id="IPR010730">
    <property type="entry name" value="HET"/>
</dbReference>
<reference evidence="2 3" key="1">
    <citation type="submission" date="2024-02" db="EMBL/GenBank/DDBJ databases">
        <title>De novo assembly and annotation of 12 fungi associated with fruit tree decline syndrome in Ontario, Canada.</title>
        <authorList>
            <person name="Sulman M."/>
            <person name="Ellouze W."/>
            <person name="Ilyukhin E."/>
        </authorList>
    </citation>
    <scope>NUCLEOTIDE SEQUENCE [LARGE SCALE GENOMIC DNA]</scope>
    <source>
        <strain evidence="2 3">M42-189</strain>
    </source>
</reference>